<name>A0A4P6WVK3_HYDPS</name>
<evidence type="ECO:0000313" key="1">
    <source>
        <dbReference type="EMBL" id="QBM27547.1"/>
    </source>
</evidence>
<reference evidence="1 2" key="1">
    <citation type="submission" date="2019-03" db="EMBL/GenBank/DDBJ databases">
        <authorList>
            <person name="Sebastian G."/>
            <person name="Baumann P."/>
            <person name="Ruckert C."/>
            <person name="Kalinowski J."/>
            <person name="Nebel B."/>
            <person name="Takors R."/>
            <person name="Blombach B."/>
        </authorList>
    </citation>
    <scope>NUCLEOTIDE SEQUENCE [LARGE SCALE GENOMIC DNA]</scope>
    <source>
        <strain evidence="1 2">DSM 1084</strain>
    </source>
</reference>
<dbReference type="KEGG" id="hpse:HPF_07625"/>
<evidence type="ECO:0000313" key="2">
    <source>
        <dbReference type="Proteomes" id="UP000293912"/>
    </source>
</evidence>
<dbReference type="EMBL" id="CP037867">
    <property type="protein sequence ID" value="QBM27547.1"/>
    <property type="molecule type" value="Genomic_DNA"/>
</dbReference>
<dbReference type="Proteomes" id="UP000293912">
    <property type="component" value="Chromosome"/>
</dbReference>
<organism evidence="1 2">
    <name type="scientific">Hydrogenophaga pseudoflava</name>
    <name type="common">Pseudomonas carboxydoflava</name>
    <dbReference type="NCBI Taxonomy" id="47421"/>
    <lineage>
        <taxon>Bacteria</taxon>
        <taxon>Pseudomonadati</taxon>
        <taxon>Pseudomonadota</taxon>
        <taxon>Betaproteobacteria</taxon>
        <taxon>Burkholderiales</taxon>
        <taxon>Comamonadaceae</taxon>
        <taxon>Hydrogenophaga</taxon>
    </lineage>
</organism>
<protein>
    <submittedName>
        <fullName evidence="1">Uncharacterized protein</fullName>
    </submittedName>
</protein>
<dbReference type="AlphaFoldDB" id="A0A4P6WVK3"/>
<accession>A0A4P6WVK3</accession>
<proteinExistence type="predicted"/>
<gene>
    <name evidence="1" type="ORF">HPF_07625</name>
</gene>
<keyword evidence="2" id="KW-1185">Reference proteome</keyword>
<sequence length="96" mass="10718">MGTTTAPLQVGLEDLLGDMQHARRTGDMGRLALLAYCEVRRWARQAGEPELADRSTALITRHPYASRDQFMAQIDDLIGELERAHSRVLAQVPPPH</sequence>